<dbReference type="AlphaFoldDB" id="A0A148KKR7"/>
<comment type="caution">
    <text evidence="3">The sequence shown here is derived from an EMBL/GenBank/DDBJ whole genome shotgun (WGS) entry which is preliminary data.</text>
</comment>
<evidence type="ECO:0000313" key="3">
    <source>
        <dbReference type="EMBL" id="KXI26896.1"/>
    </source>
</evidence>
<proteinExistence type="predicted"/>
<keyword evidence="1" id="KW-0732">Signal</keyword>
<keyword evidence="4" id="KW-1185">Reference proteome</keyword>
<protein>
    <recommendedName>
        <fullName evidence="2">F5/8 type C domain-containing protein</fullName>
    </recommendedName>
</protein>
<feature type="chain" id="PRO_5007550168" description="F5/8 type C domain-containing protein" evidence="1">
    <location>
        <begin position="19"/>
        <end position="287"/>
    </location>
</feature>
<organism evidence="3 4">
    <name type="scientific">Paraglaciecola hydrolytica</name>
    <dbReference type="NCBI Taxonomy" id="1799789"/>
    <lineage>
        <taxon>Bacteria</taxon>
        <taxon>Pseudomonadati</taxon>
        <taxon>Pseudomonadota</taxon>
        <taxon>Gammaproteobacteria</taxon>
        <taxon>Alteromonadales</taxon>
        <taxon>Alteromonadaceae</taxon>
        <taxon>Paraglaciecola</taxon>
    </lineage>
</organism>
<reference evidence="4" key="1">
    <citation type="submission" date="2016-02" db="EMBL/GenBank/DDBJ databases">
        <authorList>
            <person name="Schultz-Johansen M."/>
            <person name="Glaring M.A."/>
            <person name="Bech P.K."/>
            <person name="Stougaard P."/>
        </authorList>
    </citation>
    <scope>NUCLEOTIDE SEQUENCE [LARGE SCALE GENOMIC DNA]</scope>
    <source>
        <strain evidence="4">S66</strain>
    </source>
</reference>
<evidence type="ECO:0000313" key="4">
    <source>
        <dbReference type="Proteomes" id="UP000070299"/>
    </source>
</evidence>
<dbReference type="InterPro" id="IPR000421">
    <property type="entry name" value="FA58C"/>
</dbReference>
<evidence type="ECO:0000256" key="1">
    <source>
        <dbReference type="SAM" id="SignalP"/>
    </source>
</evidence>
<sequence length="287" mass="31450">MKKHLIAIALLSSLSSQAAEVTYQSSPTIVTLAADGTVQVKVKEAENVEPITCSQSAYDFEFYLESIVSQKWYDALIIANNVGGIIDFHYDDATCLLSALSLTRLSSNDGSAEVPVGELQETGNYGNVALIGTNGLTAASYSSSAFYTQDTHVAAFDGYVYADKVNAETGDKISRGIWMAKMRESDGSLAEPWIQVDFGKKVSIAGIRLHINTKSLALGRSAKSIILMTSDDGNEFVQYDTYTLPYQALVDGKFTTTLKTRFLRLKVMSNYGDANFVEIDEWEIYQN</sequence>
<dbReference type="EMBL" id="LSNE01000020">
    <property type="protein sequence ID" value="KXI26896.1"/>
    <property type="molecule type" value="Genomic_DNA"/>
</dbReference>
<dbReference type="Pfam" id="PF00754">
    <property type="entry name" value="F5_F8_type_C"/>
    <property type="match status" value="1"/>
</dbReference>
<dbReference type="InterPro" id="IPR008979">
    <property type="entry name" value="Galactose-bd-like_sf"/>
</dbReference>
<dbReference type="SUPFAM" id="SSF49785">
    <property type="entry name" value="Galactose-binding domain-like"/>
    <property type="match status" value="1"/>
</dbReference>
<feature type="domain" description="F5/8 type C" evidence="2">
    <location>
        <begin position="134"/>
        <end position="284"/>
    </location>
</feature>
<dbReference type="Gene3D" id="2.60.120.260">
    <property type="entry name" value="Galactose-binding domain-like"/>
    <property type="match status" value="1"/>
</dbReference>
<feature type="signal peptide" evidence="1">
    <location>
        <begin position="1"/>
        <end position="18"/>
    </location>
</feature>
<evidence type="ECO:0000259" key="2">
    <source>
        <dbReference type="PROSITE" id="PS50022"/>
    </source>
</evidence>
<gene>
    <name evidence="3" type="ORF">AX660_03790</name>
</gene>
<dbReference type="PROSITE" id="PS50022">
    <property type="entry name" value="FA58C_3"/>
    <property type="match status" value="1"/>
</dbReference>
<name>A0A148KKR7_9ALTE</name>
<dbReference type="RefSeq" id="WP_068382454.1">
    <property type="nucleotide sequence ID" value="NZ_LSNE01000020.1"/>
</dbReference>
<dbReference type="Proteomes" id="UP000070299">
    <property type="component" value="Unassembled WGS sequence"/>
</dbReference>
<accession>A0A148KKR7</accession>
<dbReference type="OrthoDB" id="6396696at2"/>